<keyword evidence="5 6" id="KW-0472">Membrane</keyword>
<dbReference type="EMBL" id="CP050063">
    <property type="protein sequence ID" value="QIP11554.1"/>
    <property type="molecule type" value="Genomic_DNA"/>
</dbReference>
<dbReference type="InterPro" id="IPR002797">
    <property type="entry name" value="Polysacc_synth"/>
</dbReference>
<evidence type="ECO:0000256" key="6">
    <source>
        <dbReference type="SAM" id="Phobius"/>
    </source>
</evidence>
<evidence type="ECO:0000256" key="2">
    <source>
        <dbReference type="ARBA" id="ARBA00022475"/>
    </source>
</evidence>
<feature type="transmembrane region" description="Helical" evidence="6">
    <location>
        <begin position="317"/>
        <end position="336"/>
    </location>
</feature>
<evidence type="ECO:0000313" key="7">
    <source>
        <dbReference type="EMBL" id="QIP11554.1"/>
    </source>
</evidence>
<feature type="transmembrane region" description="Helical" evidence="6">
    <location>
        <begin position="277"/>
        <end position="297"/>
    </location>
</feature>
<proteinExistence type="predicted"/>
<gene>
    <name evidence="7" type="ORF">G8759_02360</name>
</gene>
<dbReference type="GO" id="GO:0005886">
    <property type="term" value="C:plasma membrane"/>
    <property type="evidence" value="ECO:0007669"/>
    <property type="project" value="UniProtKB-SubCell"/>
</dbReference>
<feature type="transmembrane region" description="Helical" evidence="6">
    <location>
        <begin position="154"/>
        <end position="175"/>
    </location>
</feature>
<accession>A0A6G9AGT8</accession>
<evidence type="ECO:0000313" key="8">
    <source>
        <dbReference type="Proteomes" id="UP000501802"/>
    </source>
</evidence>
<feature type="transmembrane region" description="Helical" evidence="6">
    <location>
        <begin position="469"/>
        <end position="489"/>
    </location>
</feature>
<dbReference type="InterPro" id="IPR050833">
    <property type="entry name" value="Poly_Biosynth_Transport"/>
</dbReference>
<evidence type="ECO:0000256" key="5">
    <source>
        <dbReference type="ARBA" id="ARBA00023136"/>
    </source>
</evidence>
<dbReference type="RefSeq" id="WP_167204858.1">
    <property type="nucleotide sequence ID" value="NZ_CP050063.1"/>
</dbReference>
<dbReference type="AlphaFoldDB" id="A0A6G9AGT8"/>
<feature type="transmembrane region" description="Helical" evidence="6">
    <location>
        <begin position="235"/>
        <end position="254"/>
    </location>
</feature>
<feature type="transmembrane region" description="Helical" evidence="6">
    <location>
        <begin position="88"/>
        <end position="108"/>
    </location>
</feature>
<dbReference type="PANTHER" id="PTHR30250">
    <property type="entry name" value="PST FAMILY PREDICTED COLANIC ACID TRANSPORTER"/>
    <property type="match status" value="1"/>
</dbReference>
<evidence type="ECO:0000256" key="3">
    <source>
        <dbReference type="ARBA" id="ARBA00022692"/>
    </source>
</evidence>
<keyword evidence="3 6" id="KW-0812">Transmembrane</keyword>
<dbReference type="Pfam" id="PF01943">
    <property type="entry name" value="Polysacc_synt"/>
    <property type="match status" value="1"/>
</dbReference>
<dbReference type="PANTHER" id="PTHR30250:SF11">
    <property type="entry name" value="O-ANTIGEN TRANSPORTER-RELATED"/>
    <property type="match status" value="1"/>
</dbReference>
<evidence type="ECO:0000256" key="4">
    <source>
        <dbReference type="ARBA" id="ARBA00022989"/>
    </source>
</evidence>
<feature type="transmembrane region" description="Helical" evidence="6">
    <location>
        <begin position="120"/>
        <end position="142"/>
    </location>
</feature>
<name>A0A6G9AGT8_9BACT</name>
<keyword evidence="2" id="KW-1003">Cell membrane</keyword>
<comment type="subcellular location">
    <subcellularLocation>
        <location evidence="1">Cell membrane</location>
        <topology evidence="1">Multi-pass membrane protein</topology>
    </subcellularLocation>
</comment>
<feature type="transmembrane region" description="Helical" evidence="6">
    <location>
        <begin position="415"/>
        <end position="433"/>
    </location>
</feature>
<feature type="transmembrane region" description="Helical" evidence="6">
    <location>
        <begin position="445"/>
        <end position="463"/>
    </location>
</feature>
<evidence type="ECO:0000256" key="1">
    <source>
        <dbReference type="ARBA" id="ARBA00004651"/>
    </source>
</evidence>
<feature type="transmembrane region" description="Helical" evidence="6">
    <location>
        <begin position="356"/>
        <end position="374"/>
    </location>
</feature>
<dbReference type="KEGG" id="spib:G8759_02360"/>
<protein>
    <submittedName>
        <fullName evidence="7">Polysaccharide biosynthesis protein</fullName>
    </submittedName>
</protein>
<dbReference type="Proteomes" id="UP000501802">
    <property type="component" value="Chromosome"/>
</dbReference>
<feature type="transmembrane region" description="Helical" evidence="6">
    <location>
        <begin position="48"/>
        <end position="68"/>
    </location>
</feature>
<reference evidence="7 8" key="1">
    <citation type="submission" date="2020-03" db="EMBL/GenBank/DDBJ databases">
        <authorList>
            <person name="Kim M.K."/>
        </authorList>
    </citation>
    <scope>NUCLEOTIDE SEQUENCE [LARGE SCALE GENOMIC DNA]</scope>
    <source>
        <strain evidence="7 8">BT328</strain>
    </source>
</reference>
<keyword evidence="8" id="KW-1185">Reference proteome</keyword>
<feature type="transmembrane region" description="Helical" evidence="6">
    <location>
        <begin position="195"/>
        <end position="214"/>
    </location>
</feature>
<sequence length="523" mass="58613">MSTFKKLASDTALYGVSTILGRMLNFALVPLQTYVFTQPGEMASNVELYSWVAILMVIYTLGLETAFFRFAARRPDDRMKVFNETLSIVIAVSALFTTLIILLTPQIVVWLDYPGQELSVIWVAIIVAIDAVMAIPFARLRVENRARRFVQARIINILIVVALNVFFLIICRDIYNGKYLSVLKPIIDLIYYPSLGPGYIILANLLGNATYFLLLRDAFSGFRFRINKNDSRVMLAYAAPLMLTSLAGLINSMTDRLFLQHWLPEGFYPGFTSKDALGIYGNCLKLSVFMALVIQSFKFAADPFFFSRAEDKNSPKLLADVTKWFIIVCVLIWVGVSLNLDVVGLLVSKKYRSGLPIVPLLLLANLFLGVYYNIAFWFKLSDKTQFGTLITVIGALITIVGNIILIPLVGYMGCAIAFLASSFAMMVICYLLGEKYYPVPYHVKSAVGYILGAGLLIYASQYVQIANLWLAIPYHLALFGLFLAVVLVIERNTFKPVLQRIRQRKTPVVAPKNPSDEPLIPNE</sequence>
<feature type="transmembrane region" description="Helical" evidence="6">
    <location>
        <begin position="12"/>
        <end position="36"/>
    </location>
</feature>
<organism evidence="7 8">
    <name type="scientific">Spirosoma aureum</name>
    <dbReference type="NCBI Taxonomy" id="2692134"/>
    <lineage>
        <taxon>Bacteria</taxon>
        <taxon>Pseudomonadati</taxon>
        <taxon>Bacteroidota</taxon>
        <taxon>Cytophagia</taxon>
        <taxon>Cytophagales</taxon>
        <taxon>Cytophagaceae</taxon>
        <taxon>Spirosoma</taxon>
    </lineage>
</organism>
<keyword evidence="4 6" id="KW-1133">Transmembrane helix</keyword>
<feature type="transmembrane region" description="Helical" evidence="6">
    <location>
        <begin position="386"/>
        <end position="409"/>
    </location>
</feature>